<dbReference type="PANTHER" id="PTHR34945">
    <property type="entry name" value="2-OXOGLUTARATE (2OG) AND FE(II)-DEPENDENT OXYGENASE SUPERFAMILY PROTEIN"/>
    <property type="match status" value="1"/>
</dbReference>
<dbReference type="PANTHER" id="PTHR34945:SF2">
    <property type="entry name" value="2-OXOGLUTARATE (2OG) AND FE(II)-DEPENDENT OXYGENASE SUPERFAMILY PROTEIN"/>
    <property type="match status" value="1"/>
</dbReference>
<reference evidence="3" key="1">
    <citation type="submission" date="2022-05" db="EMBL/GenBank/DDBJ databases">
        <title>The Musa troglodytarum L. genome provides insights into the mechanism of non-climacteric behaviour and enrichment of carotenoids.</title>
        <authorList>
            <person name="Wang J."/>
        </authorList>
    </citation>
    <scope>NUCLEOTIDE SEQUENCE</scope>
    <source>
        <tissue evidence="3">Leaf</tissue>
    </source>
</reference>
<name>A0A9E7K501_9LILI</name>
<dbReference type="OrthoDB" id="18412at2759"/>
<dbReference type="InterPro" id="IPR027443">
    <property type="entry name" value="IPNS-like_sf"/>
</dbReference>
<dbReference type="SUPFAM" id="SSF51197">
    <property type="entry name" value="Clavaminate synthase-like"/>
    <property type="match status" value="1"/>
</dbReference>
<sequence>MASSSASSAGDAAHHHGFDGGVIPSPPPPTPSNQSLASDLLRAASDFGFFHLARHAVPSDLATSALAESQSLLRSHWLPANNLLSLGFNPEDLDHDDQDRILMLDTGGRVDGDGFASLPALLEFGKCLEKVGLGVVDMLSSMKEGFCKNPFEKRSYTPRCLIWISSYDIDINTDKTGSQMRKTKCYPYVVGLQYEMNWWKQPYLATGDSGERISIAPVADSILVTLGDIAQVWSNGRFKRVRSRPQPTSLPFDGCDGTGCISLTVLVTVPLDTVISPLLPSAGEGCVAGDADEDDGRRFHAFYLEEYAWRIYHERLPLKDPLLRYRSAAGFCCTGDVKSVIVIHCYLVANLMLPERSYEVDDPSWIVDKEQLQLIANSSEIREALQNGDLRRIIQKIDGSDDPEDQLTKAMEEQVFHDFTEKILSVVSPRE</sequence>
<evidence type="ECO:0000259" key="2">
    <source>
        <dbReference type="Pfam" id="PF21373"/>
    </source>
</evidence>
<feature type="compositionally biased region" description="Low complexity" evidence="1">
    <location>
        <begin position="1"/>
        <end position="11"/>
    </location>
</feature>
<dbReference type="Proteomes" id="UP001055439">
    <property type="component" value="Chromosome 5"/>
</dbReference>
<dbReference type="Pfam" id="PF21373">
    <property type="entry name" value="ZNHIT3_C"/>
    <property type="match status" value="1"/>
</dbReference>
<evidence type="ECO:0000313" key="3">
    <source>
        <dbReference type="EMBL" id="URE04072.1"/>
    </source>
</evidence>
<dbReference type="InterPro" id="IPR048371">
    <property type="entry name" value="ZNHIT3_C"/>
</dbReference>
<accession>A0A9E7K501</accession>
<feature type="region of interest" description="Disordered" evidence="1">
    <location>
        <begin position="1"/>
        <end position="35"/>
    </location>
</feature>
<gene>
    <name evidence="3" type="ORF">MUK42_21283</name>
</gene>
<keyword evidence="4" id="KW-1185">Reference proteome</keyword>
<evidence type="ECO:0000313" key="4">
    <source>
        <dbReference type="Proteomes" id="UP001055439"/>
    </source>
</evidence>
<dbReference type="AlphaFoldDB" id="A0A9E7K501"/>
<feature type="domain" description="Zinc finger HIT" evidence="2">
    <location>
        <begin position="371"/>
        <end position="427"/>
    </location>
</feature>
<proteinExistence type="predicted"/>
<organism evidence="3 4">
    <name type="scientific">Musa troglodytarum</name>
    <name type="common">fe'i banana</name>
    <dbReference type="NCBI Taxonomy" id="320322"/>
    <lineage>
        <taxon>Eukaryota</taxon>
        <taxon>Viridiplantae</taxon>
        <taxon>Streptophyta</taxon>
        <taxon>Embryophyta</taxon>
        <taxon>Tracheophyta</taxon>
        <taxon>Spermatophyta</taxon>
        <taxon>Magnoliopsida</taxon>
        <taxon>Liliopsida</taxon>
        <taxon>Zingiberales</taxon>
        <taxon>Musaceae</taxon>
        <taxon>Musa</taxon>
    </lineage>
</organism>
<dbReference type="Gene3D" id="2.60.120.330">
    <property type="entry name" value="B-lactam Antibiotic, Isopenicillin N Synthase, Chain"/>
    <property type="match status" value="1"/>
</dbReference>
<dbReference type="EMBL" id="CP097507">
    <property type="protein sequence ID" value="URE04072.1"/>
    <property type="molecule type" value="Genomic_DNA"/>
</dbReference>
<evidence type="ECO:0000256" key="1">
    <source>
        <dbReference type="SAM" id="MobiDB-lite"/>
    </source>
</evidence>
<protein>
    <recommendedName>
        <fullName evidence="2">Zinc finger HIT domain-containing protein</fullName>
    </recommendedName>
</protein>